<gene>
    <name evidence="4" type="ORF">SAMN05192533_10525</name>
</gene>
<keyword evidence="2" id="KW-0677">Repeat</keyword>
<dbReference type="Pfam" id="PF00581">
    <property type="entry name" value="Rhodanese"/>
    <property type="match status" value="2"/>
</dbReference>
<keyword evidence="5" id="KW-1185">Reference proteome</keyword>
<feature type="domain" description="Rhodanese" evidence="3">
    <location>
        <begin position="181"/>
        <end position="294"/>
    </location>
</feature>
<dbReference type="CDD" id="cd01449">
    <property type="entry name" value="TST_Repeat_2"/>
    <property type="match status" value="1"/>
</dbReference>
<reference evidence="5" key="1">
    <citation type="submission" date="2016-10" db="EMBL/GenBank/DDBJ databases">
        <authorList>
            <person name="Varghese N."/>
            <person name="Submissions S."/>
        </authorList>
    </citation>
    <scope>NUCLEOTIDE SEQUENCE [LARGE SCALE GENOMIC DNA]</scope>
    <source>
        <strain evidence="5">B48,IBRC-M 10115,DSM 25386,CECT 8001</strain>
    </source>
</reference>
<evidence type="ECO:0000313" key="5">
    <source>
        <dbReference type="Proteomes" id="UP000198553"/>
    </source>
</evidence>
<dbReference type="Gene3D" id="3.40.250.10">
    <property type="entry name" value="Rhodanese-like domain"/>
    <property type="match status" value="2"/>
</dbReference>
<organism evidence="4 5">
    <name type="scientific">Mesobacillus persicus</name>
    <dbReference type="NCBI Taxonomy" id="930146"/>
    <lineage>
        <taxon>Bacteria</taxon>
        <taxon>Bacillati</taxon>
        <taxon>Bacillota</taxon>
        <taxon>Bacilli</taxon>
        <taxon>Bacillales</taxon>
        <taxon>Bacillaceae</taxon>
        <taxon>Mesobacillus</taxon>
    </lineage>
</organism>
<dbReference type="GO" id="GO:0004792">
    <property type="term" value="F:thiosulfate-cyanide sulfurtransferase activity"/>
    <property type="evidence" value="ECO:0007669"/>
    <property type="project" value="TreeGrafter"/>
</dbReference>
<protein>
    <submittedName>
        <fullName evidence="4">Thiosulfate/3-mercaptopyruvate sulfurtransferase</fullName>
    </submittedName>
</protein>
<keyword evidence="1 4" id="KW-0808">Transferase</keyword>
<evidence type="ECO:0000259" key="3">
    <source>
        <dbReference type="PROSITE" id="PS50206"/>
    </source>
</evidence>
<evidence type="ECO:0000256" key="2">
    <source>
        <dbReference type="ARBA" id="ARBA00022737"/>
    </source>
</evidence>
<dbReference type="EMBL" id="FOBW01000005">
    <property type="protein sequence ID" value="SEM70442.1"/>
    <property type="molecule type" value="Genomic_DNA"/>
</dbReference>
<dbReference type="OrthoDB" id="9770030at2"/>
<dbReference type="SMART" id="SM00450">
    <property type="entry name" value="RHOD"/>
    <property type="match status" value="2"/>
</dbReference>
<dbReference type="PROSITE" id="PS50206">
    <property type="entry name" value="RHODANESE_3"/>
    <property type="match status" value="2"/>
</dbReference>
<dbReference type="PANTHER" id="PTHR11364">
    <property type="entry name" value="THIOSULFATE SULFERTANSFERASE"/>
    <property type="match status" value="1"/>
</dbReference>
<name>A0A1H8AI14_9BACI</name>
<accession>A0A1H8AI14</accession>
<sequence>MSNNPYIVDTNWLSERLDDPKLRLLDATTFLKIPDKEGDVGVWSGRDAYNEGHIPGAVFADLLKDLSDPNGKLPFTVPPREQFVRVMEELGVGEGTYVVIYDQGAMVGSPVVAAQWASRLAWQLRYEGFDDISVLEGGFQKWKDEGRSVSTEAGHYPRAHFTGERRPNLLATKEDVKKAMNDENVVLINSLSPADFKGETNTYPRKGHIPNSVNVFFGNHADEKTREVFDDSRLRESFEKVGALDPNKKVITYCGGGIAATWNALILNKLGQKNVAVYDGSMNEWASDPDCPLITGS</sequence>
<feature type="domain" description="Rhodanese" evidence="3">
    <location>
        <begin position="18"/>
        <end position="151"/>
    </location>
</feature>
<dbReference type="SUPFAM" id="SSF52821">
    <property type="entry name" value="Rhodanese/Cell cycle control phosphatase"/>
    <property type="match status" value="2"/>
</dbReference>
<evidence type="ECO:0000256" key="1">
    <source>
        <dbReference type="ARBA" id="ARBA00022679"/>
    </source>
</evidence>
<dbReference type="RefSeq" id="WP_090743626.1">
    <property type="nucleotide sequence ID" value="NZ_FOBW01000005.1"/>
</dbReference>
<dbReference type="Proteomes" id="UP000198553">
    <property type="component" value="Unassembled WGS sequence"/>
</dbReference>
<dbReference type="CDD" id="cd01448">
    <property type="entry name" value="TST_Repeat_1"/>
    <property type="match status" value="1"/>
</dbReference>
<dbReference type="InterPro" id="IPR045078">
    <property type="entry name" value="TST/MPST-like"/>
</dbReference>
<dbReference type="STRING" id="930146.SAMN05192533_10525"/>
<proteinExistence type="predicted"/>
<evidence type="ECO:0000313" key="4">
    <source>
        <dbReference type="EMBL" id="SEM70442.1"/>
    </source>
</evidence>
<keyword evidence="4" id="KW-0670">Pyruvate</keyword>
<dbReference type="AlphaFoldDB" id="A0A1H8AI14"/>
<dbReference type="InterPro" id="IPR001763">
    <property type="entry name" value="Rhodanese-like_dom"/>
</dbReference>
<dbReference type="InterPro" id="IPR036873">
    <property type="entry name" value="Rhodanese-like_dom_sf"/>
</dbReference>
<dbReference type="PANTHER" id="PTHR11364:SF27">
    <property type="entry name" value="SULFURTRANSFERASE"/>
    <property type="match status" value="1"/>
</dbReference>